<protein>
    <submittedName>
        <fullName evidence="3">Cysteine-rich receptor-like protein kinase 8</fullName>
    </submittedName>
</protein>
<reference evidence="3" key="2">
    <citation type="submission" date="2022-01" db="EMBL/GenBank/DDBJ databases">
        <authorList>
            <person name="Yamashiro T."/>
            <person name="Shiraishi A."/>
            <person name="Satake H."/>
            <person name="Nakayama K."/>
        </authorList>
    </citation>
    <scope>NUCLEOTIDE SEQUENCE</scope>
</reference>
<accession>A0ABQ5H2F5</accession>
<evidence type="ECO:0000259" key="1">
    <source>
        <dbReference type="Pfam" id="PF13976"/>
    </source>
</evidence>
<sequence length="292" mass="32425">MPTPTSNTTDAAESQVHARMDQLQNQLNQVLLMMQTQGNQAETSGTAPHVAGILSFSDSITIPIKVTGIHSFNFAAKMYSFIASHMTQPKSHFIWVIDSGATDHVCISLSLMHNITKLHTPITVFLPNGHITQVTYTGSVRLTQSLIIDNIFYIPTFTYNLISISRILHKTVHSVTFTQDKFVFQAHDGSTTHGILHGGLYLLPCASTPKQQPSTLLSNTSNSHLWHTRLGYTPLQTIKKIKNIPVFSCTLDSKCTICSLAKHHVLPFPVSTSHAKSPFERVHIDVHIFLLY</sequence>
<feature type="domain" description="Retrovirus-related Pol polyprotein from transposon TNT 1-94-like beta-barrel" evidence="2">
    <location>
        <begin position="95"/>
        <end position="170"/>
    </location>
</feature>
<dbReference type="EMBL" id="BQNB010019128">
    <property type="protein sequence ID" value="GJT82006.1"/>
    <property type="molecule type" value="Genomic_DNA"/>
</dbReference>
<feature type="domain" description="GAG-pre-integrase" evidence="1">
    <location>
        <begin position="199"/>
        <end position="263"/>
    </location>
</feature>
<dbReference type="Pfam" id="PF22936">
    <property type="entry name" value="Pol_BBD"/>
    <property type="match status" value="1"/>
</dbReference>
<dbReference type="Pfam" id="PF13976">
    <property type="entry name" value="gag_pre-integrs"/>
    <property type="match status" value="1"/>
</dbReference>
<proteinExistence type="predicted"/>
<reference evidence="3" key="1">
    <citation type="journal article" date="2022" name="Int. J. Mol. Sci.">
        <title>Draft Genome of Tanacetum Coccineum: Genomic Comparison of Closely Related Tanacetum-Family Plants.</title>
        <authorList>
            <person name="Yamashiro T."/>
            <person name="Shiraishi A."/>
            <person name="Nakayama K."/>
            <person name="Satake H."/>
        </authorList>
    </citation>
    <scope>NUCLEOTIDE SEQUENCE</scope>
</reference>
<dbReference type="InterPro" id="IPR054722">
    <property type="entry name" value="PolX-like_BBD"/>
</dbReference>
<evidence type="ECO:0000259" key="2">
    <source>
        <dbReference type="Pfam" id="PF22936"/>
    </source>
</evidence>
<organism evidence="3 4">
    <name type="scientific">Tanacetum coccineum</name>
    <dbReference type="NCBI Taxonomy" id="301880"/>
    <lineage>
        <taxon>Eukaryota</taxon>
        <taxon>Viridiplantae</taxon>
        <taxon>Streptophyta</taxon>
        <taxon>Embryophyta</taxon>
        <taxon>Tracheophyta</taxon>
        <taxon>Spermatophyta</taxon>
        <taxon>Magnoliopsida</taxon>
        <taxon>eudicotyledons</taxon>
        <taxon>Gunneridae</taxon>
        <taxon>Pentapetalae</taxon>
        <taxon>asterids</taxon>
        <taxon>campanulids</taxon>
        <taxon>Asterales</taxon>
        <taxon>Asteraceae</taxon>
        <taxon>Asteroideae</taxon>
        <taxon>Anthemideae</taxon>
        <taxon>Anthemidinae</taxon>
        <taxon>Tanacetum</taxon>
    </lineage>
</organism>
<keyword evidence="4" id="KW-1185">Reference proteome</keyword>
<evidence type="ECO:0000313" key="4">
    <source>
        <dbReference type="Proteomes" id="UP001151760"/>
    </source>
</evidence>
<gene>
    <name evidence="3" type="ORF">Tco_1056348</name>
</gene>
<dbReference type="InterPro" id="IPR025724">
    <property type="entry name" value="GAG-pre-integrase_dom"/>
</dbReference>
<evidence type="ECO:0000313" key="3">
    <source>
        <dbReference type="EMBL" id="GJT82006.1"/>
    </source>
</evidence>
<name>A0ABQ5H2F5_9ASTR</name>
<comment type="caution">
    <text evidence="3">The sequence shown here is derived from an EMBL/GenBank/DDBJ whole genome shotgun (WGS) entry which is preliminary data.</text>
</comment>
<dbReference type="Proteomes" id="UP001151760">
    <property type="component" value="Unassembled WGS sequence"/>
</dbReference>